<dbReference type="InterPro" id="IPR050180">
    <property type="entry name" value="RNR_Ribonuclease"/>
</dbReference>
<protein>
    <submittedName>
        <fullName evidence="2">RNB domain-containing ribonuclease</fullName>
    </submittedName>
</protein>
<dbReference type="Pfam" id="PF25255">
    <property type="entry name" value="WHD_RNase_II"/>
    <property type="match status" value="1"/>
</dbReference>
<dbReference type="Pfam" id="PF23163">
    <property type="entry name" value="CSD_RNase_II"/>
    <property type="match status" value="1"/>
</dbReference>
<dbReference type="GO" id="GO:0000932">
    <property type="term" value="C:P-body"/>
    <property type="evidence" value="ECO:0007669"/>
    <property type="project" value="TreeGrafter"/>
</dbReference>
<proteinExistence type="predicted"/>
<dbReference type="SUPFAM" id="SSF50249">
    <property type="entry name" value="Nucleic acid-binding proteins"/>
    <property type="match status" value="1"/>
</dbReference>
<evidence type="ECO:0000313" key="2">
    <source>
        <dbReference type="EMBL" id="RCJ38357.1"/>
    </source>
</evidence>
<name>A0A367RP67_9NOSO</name>
<accession>A0A367RP67</accession>
<dbReference type="Pfam" id="PF23161">
    <property type="entry name" value="HTH_RNase_II"/>
    <property type="match status" value="1"/>
</dbReference>
<dbReference type="GO" id="GO:0000175">
    <property type="term" value="F:3'-5'-RNA exonuclease activity"/>
    <property type="evidence" value="ECO:0007669"/>
    <property type="project" value="TreeGrafter"/>
</dbReference>
<dbReference type="SMART" id="SM00955">
    <property type="entry name" value="RNB"/>
    <property type="match status" value="1"/>
</dbReference>
<dbReference type="InterPro" id="IPR056404">
    <property type="entry name" value="HTH_RNase_II"/>
</dbReference>
<dbReference type="GO" id="GO:0006402">
    <property type="term" value="P:mRNA catabolic process"/>
    <property type="evidence" value="ECO:0007669"/>
    <property type="project" value="TreeGrafter"/>
</dbReference>
<dbReference type="InterPro" id="IPR056403">
    <property type="entry name" value="RNase_II_barrel"/>
</dbReference>
<dbReference type="InterPro" id="IPR036388">
    <property type="entry name" value="WH-like_DNA-bd_sf"/>
</dbReference>
<dbReference type="GO" id="GO:0003723">
    <property type="term" value="F:RNA binding"/>
    <property type="evidence" value="ECO:0007669"/>
    <property type="project" value="InterPro"/>
</dbReference>
<comment type="caution">
    <text evidence="2">The sequence shown here is derived from an EMBL/GenBank/DDBJ whole genome shotgun (WGS) entry which is preliminary data.</text>
</comment>
<dbReference type="EMBL" id="LXQD01000098">
    <property type="protein sequence ID" value="RCJ38357.1"/>
    <property type="molecule type" value="Genomic_DNA"/>
</dbReference>
<dbReference type="Pfam" id="PF00773">
    <property type="entry name" value="RNB"/>
    <property type="match status" value="1"/>
</dbReference>
<dbReference type="Proteomes" id="UP000252107">
    <property type="component" value="Unassembled WGS sequence"/>
</dbReference>
<dbReference type="PANTHER" id="PTHR23355:SF42">
    <property type="entry name" value="RIBONUCLEASE II, CHLOROPLASTIC_MITOCHONDRIAL"/>
    <property type="match status" value="1"/>
</dbReference>
<reference evidence="2" key="1">
    <citation type="submission" date="2016-04" db="EMBL/GenBank/DDBJ databases">
        <authorList>
            <person name="Tabuchi Yagui T.R."/>
        </authorList>
    </citation>
    <scope>NUCLEOTIDE SEQUENCE [LARGE SCALE GENOMIC DNA]</scope>
    <source>
        <strain evidence="2">NIES-26</strain>
    </source>
</reference>
<dbReference type="InterPro" id="IPR001900">
    <property type="entry name" value="RNase_II/R"/>
</dbReference>
<evidence type="ECO:0000259" key="1">
    <source>
        <dbReference type="SMART" id="SM00955"/>
    </source>
</evidence>
<dbReference type="AlphaFoldDB" id="A0A367RP67"/>
<feature type="domain" description="RNB" evidence="1">
    <location>
        <begin position="279"/>
        <end position="569"/>
    </location>
</feature>
<dbReference type="PANTHER" id="PTHR23355">
    <property type="entry name" value="RIBONUCLEASE"/>
    <property type="match status" value="1"/>
</dbReference>
<gene>
    <name evidence="2" type="ORF">A6770_13495</name>
</gene>
<dbReference type="InterPro" id="IPR057324">
    <property type="entry name" value="WH_RNase_II"/>
</dbReference>
<dbReference type="InterPro" id="IPR012340">
    <property type="entry name" value="NA-bd_OB-fold"/>
</dbReference>
<keyword evidence="3" id="KW-1185">Reference proteome</keyword>
<sequence>MEKGTLVEFRVQGDRRLGVVDRPDGKTRWFVVDERGQSHSLAPRQITYTVNGQAYKPSEIASFIEQVKSYLDPSSLEVAWELLVEDAEAVTPSEMANLLFSESDPAFCYAAHCLLSEDKLYFKQKGDAYEARTAAQVAERKHQIEVEALKARGQQEFLARVEQALRGEAVEWQRHDRQRLEGLEKYATLLADVVRVGLNYDSLARAYPPSAPVLETMTMLGRPATPQGAFQLLIDLGWWNAHENLFLRRSSIPVQFPSKVVEVAQQRLDFPPTDLDANRLDLTHLKVYTIDDESTTEIDDGLSWELLSDGRERLWVHIADPTRWLIPEDDLDLEARKRGSTVYLPTGMIPMFPEVLATGPMSLVQGQVCCALSFGVVLDTTGAVEDYCIRTSFIKPTYRLTYEDVDEMLQLGVEAEPEIEAIATWARRRKSWRYNQGAISINMPEATIKVKGDEISIDILDDSSSRQLVAEMMILAGEVAARYGQVHKIPLPFRGQPQPELPPEEELLQLPAGFVRACAMRRCMPKSEMSITPVRHAGLGLDTYTQATSPIRRYSDLLTHFQLKAHLRGEVLPFSAEQLKEVMMTVTSTTQEVTMVERQTNRYWSLEYLRRHPEQVWHVTVLMWLREDSNLALILLEDLGLQLPMSFRRSVSLGEQILVKVSHADPQKDSIQFQEIIYQEAQTANN</sequence>
<organism evidence="2 3">
    <name type="scientific">Nostoc minutum NIES-26</name>
    <dbReference type="NCBI Taxonomy" id="1844469"/>
    <lineage>
        <taxon>Bacteria</taxon>
        <taxon>Bacillati</taxon>
        <taxon>Cyanobacteriota</taxon>
        <taxon>Cyanophyceae</taxon>
        <taxon>Nostocales</taxon>
        <taxon>Nostocaceae</taxon>
        <taxon>Nostoc</taxon>
    </lineage>
</organism>
<dbReference type="Gene3D" id="1.10.10.10">
    <property type="entry name" value="Winged helix-like DNA-binding domain superfamily/Winged helix DNA-binding domain"/>
    <property type="match status" value="1"/>
</dbReference>
<evidence type="ECO:0000313" key="3">
    <source>
        <dbReference type="Proteomes" id="UP000252107"/>
    </source>
</evidence>